<gene>
    <name evidence="1" type="ORF">EMH_0083850</name>
</gene>
<sequence>MASATLGAVRLLVPIRICMPPQEVGWALRNAACSVLRVVDVFGSRQPGFAGVKSSGNVERSLRVGLGACFSPGHVLRVVDVFGSRQPAGNGLVYQALQASRRRAMLSALCVLAWPPQEVGWALRDAACSVLRVVDCSAADSQPPQEVGWALRNAACSVLRVVDVFGSRQPATTGSGLGSF</sequence>
<evidence type="ECO:0000313" key="1">
    <source>
        <dbReference type="EMBL" id="CDJ33576.1"/>
    </source>
</evidence>
<reference evidence="1" key="1">
    <citation type="submission" date="2013-10" db="EMBL/GenBank/DDBJ databases">
        <title>Genomic analysis of the causative agents of coccidiosis in chickens.</title>
        <authorList>
            <person name="Reid A.J."/>
            <person name="Blake D."/>
            <person name="Billington K."/>
            <person name="Browne H."/>
            <person name="Dunn M."/>
            <person name="Hung S."/>
            <person name="Kawahara F."/>
            <person name="Miranda-Saavedra D."/>
            <person name="Mourier T."/>
            <person name="Nagra H."/>
            <person name="Otto T.D."/>
            <person name="Rawlings N."/>
            <person name="Sanchez A."/>
            <person name="Sanders M."/>
            <person name="Subramaniam C."/>
            <person name="Tay Y."/>
            <person name="Dear P."/>
            <person name="Doerig C."/>
            <person name="Gruber A."/>
            <person name="Parkinson J."/>
            <person name="Shirley M."/>
            <person name="Wan K.L."/>
            <person name="Berriman M."/>
            <person name="Tomley F."/>
            <person name="Pain A."/>
        </authorList>
    </citation>
    <scope>NUCLEOTIDE SEQUENCE [LARGE SCALE GENOMIC DNA]</scope>
    <source>
        <strain evidence="1">Houghton</strain>
    </source>
</reference>
<dbReference type="GeneID" id="25382758"/>
<keyword evidence="2" id="KW-1185">Reference proteome</keyword>
<dbReference type="VEuPathDB" id="ToxoDB:EMH_0083850"/>
<protein>
    <submittedName>
        <fullName evidence="1">Uncharacterized protein</fullName>
    </submittedName>
</protein>
<dbReference type="EMBL" id="HG685416">
    <property type="protein sequence ID" value="CDJ33576.1"/>
    <property type="molecule type" value="Genomic_DNA"/>
</dbReference>
<evidence type="ECO:0000313" key="2">
    <source>
        <dbReference type="Proteomes" id="UP000030744"/>
    </source>
</evidence>
<dbReference type="AlphaFoldDB" id="U6K9U0"/>
<reference evidence="1" key="2">
    <citation type="submission" date="2013-10" db="EMBL/GenBank/DDBJ databases">
        <authorList>
            <person name="Aslett M."/>
        </authorList>
    </citation>
    <scope>NUCLEOTIDE SEQUENCE [LARGE SCALE GENOMIC DNA]</scope>
    <source>
        <strain evidence="1">Houghton</strain>
    </source>
</reference>
<proteinExistence type="predicted"/>
<name>U6K9U0_9EIME</name>
<dbReference type="RefSeq" id="XP_013356140.1">
    <property type="nucleotide sequence ID" value="XM_013500686.1"/>
</dbReference>
<organism evidence="1 2">
    <name type="scientific">Eimeria mitis</name>
    <dbReference type="NCBI Taxonomy" id="44415"/>
    <lineage>
        <taxon>Eukaryota</taxon>
        <taxon>Sar</taxon>
        <taxon>Alveolata</taxon>
        <taxon>Apicomplexa</taxon>
        <taxon>Conoidasida</taxon>
        <taxon>Coccidia</taxon>
        <taxon>Eucoccidiorida</taxon>
        <taxon>Eimeriorina</taxon>
        <taxon>Eimeriidae</taxon>
        <taxon>Eimeria</taxon>
    </lineage>
</organism>
<dbReference type="Proteomes" id="UP000030744">
    <property type="component" value="Unassembled WGS sequence"/>
</dbReference>
<accession>U6K9U0</accession>